<accession>A0A101M5Q3</accession>
<name>A0A101M5Q3_PICGL</name>
<proteinExistence type="predicted"/>
<comment type="caution">
    <text evidence="1">The sequence shown here is derived from an EMBL/GenBank/DDBJ whole genome shotgun (WGS) entry which is preliminary data.</text>
</comment>
<gene>
    <name evidence="1" type="ORF">ABT39_MTgene1267</name>
</gene>
<dbReference type="AlphaFoldDB" id="A0A101M5Q3"/>
<keyword evidence="1" id="KW-0496">Mitochondrion</keyword>
<evidence type="ECO:0000313" key="1">
    <source>
        <dbReference type="EMBL" id="KUM51419.1"/>
    </source>
</evidence>
<reference evidence="1" key="1">
    <citation type="journal article" date="2015" name="Genome Biol. Evol.">
        <title>Organellar Genomes of White Spruce (Picea glauca): Assembly and Annotation.</title>
        <authorList>
            <person name="Jackman S.D."/>
            <person name="Warren R.L."/>
            <person name="Gibb E.A."/>
            <person name="Vandervalk B.P."/>
            <person name="Mohamadi H."/>
            <person name="Chu J."/>
            <person name="Raymond A."/>
            <person name="Pleasance S."/>
            <person name="Coope R."/>
            <person name="Wildung M.R."/>
            <person name="Ritland C.E."/>
            <person name="Bousquet J."/>
            <person name="Jones S.J."/>
            <person name="Bohlmann J."/>
            <person name="Birol I."/>
        </authorList>
    </citation>
    <scope>NUCLEOTIDE SEQUENCE [LARGE SCALE GENOMIC DNA]</scope>
    <source>
        <tissue evidence="1">Flushing bud</tissue>
    </source>
</reference>
<geneLocation type="mitochondrion" evidence="1"/>
<sequence length="79" mass="9031">MATISATMTVISNPFSGFMGKTTTQNAIHPSVYTEHIRGGDRKGSNDEYTVDHCERDEVQIIECINRIRFPRTRDLRMI</sequence>
<organism evidence="1">
    <name type="scientific">Picea glauca</name>
    <name type="common">White spruce</name>
    <name type="synonym">Pinus glauca</name>
    <dbReference type="NCBI Taxonomy" id="3330"/>
    <lineage>
        <taxon>Eukaryota</taxon>
        <taxon>Viridiplantae</taxon>
        <taxon>Streptophyta</taxon>
        <taxon>Embryophyta</taxon>
        <taxon>Tracheophyta</taxon>
        <taxon>Spermatophyta</taxon>
        <taxon>Pinopsida</taxon>
        <taxon>Pinidae</taxon>
        <taxon>Conifers I</taxon>
        <taxon>Pinales</taxon>
        <taxon>Pinaceae</taxon>
        <taxon>Picea</taxon>
    </lineage>
</organism>
<protein>
    <submittedName>
        <fullName evidence="1">Uncharacterized protein</fullName>
    </submittedName>
</protein>
<dbReference type="EMBL" id="LKAM01000001">
    <property type="protein sequence ID" value="KUM51419.1"/>
    <property type="molecule type" value="Genomic_DNA"/>
</dbReference>